<dbReference type="InterPro" id="IPR002591">
    <property type="entry name" value="Phosphodiest/P_Trfase"/>
</dbReference>
<reference evidence="1 2" key="1">
    <citation type="journal article" date="2013" name="J. Bacteriol.">
        <title>Roles of HynAB and Ech, the only two hydrogenases found in the model sulfate reducer Desulfovibrio gigas.</title>
        <authorList>
            <person name="Morais-Silva F.O."/>
            <person name="Santos C.I."/>
            <person name="Rodrigues R."/>
            <person name="Pereira I.A."/>
            <person name="Rodrigues-Pousada C."/>
        </authorList>
    </citation>
    <scope>NUCLEOTIDE SEQUENCE [LARGE SCALE GENOMIC DNA]</scope>
    <source>
        <strain evidence="2">ATCC 19364 / DSM 1382 / NCIMB 9332 / VKM B-1759</strain>
    </source>
</reference>
<dbReference type="KEGG" id="dgg:DGI_0532"/>
<keyword evidence="2" id="KW-1185">Reference proteome</keyword>
<evidence type="ECO:0000313" key="1">
    <source>
        <dbReference type="EMBL" id="AGW12440.1"/>
    </source>
</evidence>
<organism evidence="1 2">
    <name type="scientific">Megalodesulfovibrio gigas (strain ATCC 19364 / DSM 1382 / NCIMB 9332 / VKM B-1759)</name>
    <name type="common">Desulfovibrio gigas</name>
    <dbReference type="NCBI Taxonomy" id="1121448"/>
    <lineage>
        <taxon>Bacteria</taxon>
        <taxon>Pseudomonadati</taxon>
        <taxon>Thermodesulfobacteriota</taxon>
        <taxon>Desulfovibrionia</taxon>
        <taxon>Desulfovibrionales</taxon>
        <taxon>Desulfovibrionaceae</taxon>
        <taxon>Megalodesulfovibrio</taxon>
    </lineage>
</organism>
<proteinExistence type="predicted"/>
<dbReference type="Gene3D" id="3.40.720.10">
    <property type="entry name" value="Alkaline Phosphatase, subunit A"/>
    <property type="match status" value="1"/>
</dbReference>
<accession>T2G764</accession>
<dbReference type="eggNOG" id="COG3379">
    <property type="taxonomic scope" value="Bacteria"/>
</dbReference>
<dbReference type="InterPro" id="IPR017850">
    <property type="entry name" value="Alkaline_phosphatase_core_sf"/>
</dbReference>
<sequence>MHAMPVVAPRPCARVALLGLDGLSLDIARAIAAFGRTPHLAALCQDPRTTTVDAELPELSPVNWTSLATGEGPEVHGVYGFTRINPATYAITIGDSRQVRLPTIFDQLTRHGRVCRVLNLPGLWPVRPRSGMPDTPSTLIAGFIAPSLEDAVHPPALVGELRRAGYRIEADTLRGAADPAYLLAQLRETLRGRRLLLQRFLAPGDFHCLCCVFTETDRLFHFLLPAVLEADHPWHPACLAFLEEWDAAVGLFFRMAKALPGETRILVMADHGFAPLHTEFDVNAWLRSQGLLLQEERPAASSGNGLDAGTIRHGAAAFALDPGRIHLHRRDIYARGSVTPTQEPALLERIRTGLLALRWNGQPVMEDVFLGRDLYPGDHSPDRPDLVCLSRPGVDLKAKWDRRELFGLYGRHGMHTARGAIFYDSLGQTPPRRMREVGRLLLESGQAGGLLT</sequence>
<dbReference type="HOGENOM" id="CLU_024306_1_0_7"/>
<dbReference type="Pfam" id="PF01663">
    <property type="entry name" value="Phosphodiest"/>
    <property type="match status" value="1"/>
</dbReference>
<reference evidence="2" key="2">
    <citation type="submission" date="2013-07" db="EMBL/GenBank/DDBJ databases">
        <authorList>
            <person name="Morais-Silva F.O."/>
            <person name="Rezende A.M."/>
            <person name="Pimentel C."/>
            <person name="Resende D.M."/>
            <person name="Santos C.I."/>
            <person name="Clemente C."/>
            <person name="de Oliveira L.M."/>
            <person name="da Silva S.M."/>
            <person name="Costa D.A."/>
            <person name="Varela-Raposo A."/>
            <person name="Horacio E.C.A."/>
            <person name="Matos M."/>
            <person name="Flores O."/>
            <person name="Ruiz J.C."/>
            <person name="Rodrigues-Pousada C."/>
        </authorList>
    </citation>
    <scope>NUCLEOTIDE SEQUENCE [LARGE SCALE GENOMIC DNA]</scope>
    <source>
        <strain evidence="2">ATCC 19364 / DSM 1382 / NCIMB 9332 / VKM B-1759</strain>
    </source>
</reference>
<protein>
    <submittedName>
        <fullName evidence="1">Putative type I phosphodiesterase/nucleotide pyrophosphatase</fullName>
    </submittedName>
</protein>
<dbReference type="STRING" id="1121448.DGI_0532"/>
<name>T2G764_MEGG1</name>
<dbReference type="AlphaFoldDB" id="T2G764"/>
<dbReference type="EMBL" id="CP006585">
    <property type="protein sequence ID" value="AGW12440.1"/>
    <property type="molecule type" value="Genomic_DNA"/>
</dbReference>
<gene>
    <name evidence="1" type="ORF">DGI_0532</name>
</gene>
<dbReference type="Proteomes" id="UP000016587">
    <property type="component" value="Chromosome"/>
</dbReference>
<dbReference type="SUPFAM" id="SSF53649">
    <property type="entry name" value="Alkaline phosphatase-like"/>
    <property type="match status" value="1"/>
</dbReference>
<dbReference type="PATRIC" id="fig|1121448.10.peg.526"/>
<evidence type="ECO:0000313" key="2">
    <source>
        <dbReference type="Proteomes" id="UP000016587"/>
    </source>
</evidence>